<keyword evidence="4" id="KW-1185">Reference proteome</keyword>
<organism evidence="3 4">
    <name type="scientific">Aulographum hederae CBS 113979</name>
    <dbReference type="NCBI Taxonomy" id="1176131"/>
    <lineage>
        <taxon>Eukaryota</taxon>
        <taxon>Fungi</taxon>
        <taxon>Dikarya</taxon>
        <taxon>Ascomycota</taxon>
        <taxon>Pezizomycotina</taxon>
        <taxon>Dothideomycetes</taxon>
        <taxon>Pleosporomycetidae</taxon>
        <taxon>Aulographales</taxon>
        <taxon>Aulographaceae</taxon>
    </lineage>
</organism>
<feature type="region of interest" description="Disordered" evidence="1">
    <location>
        <begin position="1"/>
        <end position="52"/>
    </location>
</feature>
<evidence type="ECO:0000313" key="3">
    <source>
        <dbReference type="EMBL" id="KAF1982567.1"/>
    </source>
</evidence>
<dbReference type="Pfam" id="PF19026">
    <property type="entry name" value="UBA_HYPK"/>
    <property type="match status" value="1"/>
</dbReference>
<dbReference type="InterPro" id="IPR038922">
    <property type="entry name" value="HYPK_UBA"/>
</dbReference>
<name>A0A6G1GP83_9PEZI</name>
<dbReference type="CDD" id="cd14361">
    <property type="entry name" value="UBA_HYPK"/>
    <property type="match status" value="1"/>
</dbReference>
<evidence type="ECO:0000256" key="1">
    <source>
        <dbReference type="SAM" id="MobiDB-lite"/>
    </source>
</evidence>
<dbReference type="EMBL" id="ML977183">
    <property type="protein sequence ID" value="KAF1982567.1"/>
    <property type="molecule type" value="Genomic_DNA"/>
</dbReference>
<dbReference type="OrthoDB" id="285219at2759"/>
<proteinExistence type="predicted"/>
<feature type="domain" description="Nascent polypeptide-associated complex subunit alpha-like UBA" evidence="2">
    <location>
        <begin position="76"/>
        <end position="116"/>
    </location>
</feature>
<dbReference type="Proteomes" id="UP000800041">
    <property type="component" value="Unassembled WGS sequence"/>
</dbReference>
<sequence>MAEPQPPDVKEGATTDEIAPEARKAAAALSALESHEEASSTPNNNGKKDVNAEALSSAMKNLDVKEGGEGVRKAVVKIAAADVAFIADQFDLSKPRATDMLRANEGNAKKAMSAFVASAAW</sequence>
<accession>A0A6G1GP83</accession>
<evidence type="ECO:0000313" key="4">
    <source>
        <dbReference type="Proteomes" id="UP000800041"/>
    </source>
</evidence>
<reference evidence="3" key="1">
    <citation type="journal article" date="2020" name="Stud. Mycol.">
        <title>101 Dothideomycetes genomes: a test case for predicting lifestyles and emergence of pathogens.</title>
        <authorList>
            <person name="Haridas S."/>
            <person name="Albert R."/>
            <person name="Binder M."/>
            <person name="Bloem J."/>
            <person name="Labutti K."/>
            <person name="Salamov A."/>
            <person name="Andreopoulos B."/>
            <person name="Baker S."/>
            <person name="Barry K."/>
            <person name="Bills G."/>
            <person name="Bluhm B."/>
            <person name="Cannon C."/>
            <person name="Castanera R."/>
            <person name="Culley D."/>
            <person name="Daum C."/>
            <person name="Ezra D."/>
            <person name="Gonzalez J."/>
            <person name="Henrissat B."/>
            <person name="Kuo A."/>
            <person name="Liang C."/>
            <person name="Lipzen A."/>
            <person name="Lutzoni F."/>
            <person name="Magnuson J."/>
            <person name="Mondo S."/>
            <person name="Nolan M."/>
            <person name="Ohm R."/>
            <person name="Pangilinan J."/>
            <person name="Park H.-J."/>
            <person name="Ramirez L."/>
            <person name="Alfaro M."/>
            <person name="Sun H."/>
            <person name="Tritt A."/>
            <person name="Yoshinaga Y."/>
            <person name="Zwiers L.-H."/>
            <person name="Turgeon B."/>
            <person name="Goodwin S."/>
            <person name="Spatafora J."/>
            <person name="Crous P."/>
            <person name="Grigoriev I."/>
        </authorList>
    </citation>
    <scope>NUCLEOTIDE SEQUENCE</scope>
    <source>
        <strain evidence="3">CBS 113979</strain>
    </source>
</reference>
<gene>
    <name evidence="3" type="ORF">K402DRAFT_384428</name>
</gene>
<dbReference type="AlphaFoldDB" id="A0A6G1GP83"/>
<dbReference type="InterPro" id="IPR044034">
    <property type="entry name" value="NAC-like_UBA"/>
</dbReference>
<evidence type="ECO:0000259" key="2">
    <source>
        <dbReference type="Pfam" id="PF19026"/>
    </source>
</evidence>
<protein>
    <recommendedName>
        <fullName evidence="2">Nascent polypeptide-associated complex subunit alpha-like UBA domain-containing protein</fullName>
    </recommendedName>
</protein>